<dbReference type="EMBL" id="DXBR01000066">
    <property type="protein sequence ID" value="HIZ39761.1"/>
    <property type="molecule type" value="Genomic_DNA"/>
</dbReference>
<dbReference type="SUPFAM" id="SSF53056">
    <property type="entry name" value="beta-carbonic anhydrase, cab"/>
    <property type="match status" value="1"/>
</dbReference>
<dbReference type="Gene3D" id="3.40.1050.10">
    <property type="entry name" value="Carbonic anhydrase"/>
    <property type="match status" value="1"/>
</dbReference>
<evidence type="ECO:0000256" key="5">
    <source>
        <dbReference type="ARBA" id="ARBA00023239"/>
    </source>
</evidence>
<evidence type="ECO:0000256" key="6">
    <source>
        <dbReference type="ARBA" id="ARBA00048348"/>
    </source>
</evidence>
<dbReference type="PROSITE" id="PS00704">
    <property type="entry name" value="PROK_CO2_ANHYDRASE_1"/>
    <property type="match status" value="1"/>
</dbReference>
<evidence type="ECO:0000256" key="3">
    <source>
        <dbReference type="ARBA" id="ARBA00022723"/>
    </source>
</evidence>
<reference evidence="8" key="1">
    <citation type="journal article" date="2021" name="PeerJ">
        <title>Extensive microbial diversity within the chicken gut microbiome revealed by metagenomics and culture.</title>
        <authorList>
            <person name="Gilroy R."/>
            <person name="Ravi A."/>
            <person name="Getino M."/>
            <person name="Pursley I."/>
            <person name="Horton D.L."/>
            <person name="Alikhan N.F."/>
            <person name="Baker D."/>
            <person name="Gharbi K."/>
            <person name="Hall N."/>
            <person name="Watson M."/>
            <person name="Adriaenssens E.M."/>
            <person name="Foster-Nyarko E."/>
            <person name="Jarju S."/>
            <person name="Secka A."/>
            <person name="Antonio M."/>
            <person name="Oren A."/>
            <person name="Chaudhuri R.R."/>
            <person name="La Ragione R."/>
            <person name="Hildebrand F."/>
            <person name="Pallen M.J."/>
        </authorList>
    </citation>
    <scope>NUCLEOTIDE SEQUENCE</scope>
    <source>
        <strain evidence="8">CHK179-28034</strain>
    </source>
</reference>
<evidence type="ECO:0000256" key="1">
    <source>
        <dbReference type="ARBA" id="ARBA00006217"/>
    </source>
</evidence>
<keyword evidence="3 7" id="KW-0479">Metal-binding</keyword>
<dbReference type="PANTHER" id="PTHR11002">
    <property type="entry name" value="CARBONIC ANHYDRASE"/>
    <property type="match status" value="1"/>
</dbReference>
<feature type="binding site" evidence="7">
    <location>
        <position position="111"/>
    </location>
    <ligand>
        <name>Zn(2+)</name>
        <dbReference type="ChEBI" id="CHEBI:29105"/>
    </ligand>
</feature>
<dbReference type="InterPro" id="IPR015892">
    <property type="entry name" value="Carbonic_anhydrase_CS"/>
</dbReference>
<dbReference type="PANTHER" id="PTHR11002:SF76">
    <property type="entry name" value="CARBONIC ANHYDRASE"/>
    <property type="match status" value="1"/>
</dbReference>
<dbReference type="Pfam" id="PF00484">
    <property type="entry name" value="Pro_CA"/>
    <property type="match status" value="1"/>
</dbReference>
<organism evidence="8 9">
    <name type="scientific">Candidatus Anaerobutyricum stercoris</name>
    <dbReference type="NCBI Taxonomy" id="2838457"/>
    <lineage>
        <taxon>Bacteria</taxon>
        <taxon>Bacillati</taxon>
        <taxon>Bacillota</taxon>
        <taxon>Clostridia</taxon>
        <taxon>Lachnospirales</taxon>
        <taxon>Lachnospiraceae</taxon>
        <taxon>Anaerobutyricum</taxon>
    </lineage>
</organism>
<comment type="catalytic activity">
    <reaction evidence="6">
        <text>hydrogencarbonate + H(+) = CO2 + H2O</text>
        <dbReference type="Rhea" id="RHEA:10748"/>
        <dbReference type="ChEBI" id="CHEBI:15377"/>
        <dbReference type="ChEBI" id="CHEBI:15378"/>
        <dbReference type="ChEBI" id="CHEBI:16526"/>
        <dbReference type="ChEBI" id="CHEBI:17544"/>
        <dbReference type="EC" id="4.2.1.1"/>
    </reaction>
</comment>
<evidence type="ECO:0000256" key="4">
    <source>
        <dbReference type="ARBA" id="ARBA00022833"/>
    </source>
</evidence>
<reference evidence="8" key="2">
    <citation type="submission" date="2021-04" db="EMBL/GenBank/DDBJ databases">
        <authorList>
            <person name="Gilroy R."/>
        </authorList>
    </citation>
    <scope>NUCLEOTIDE SEQUENCE</scope>
    <source>
        <strain evidence="8">CHK179-28034</strain>
    </source>
</reference>
<comment type="cofactor">
    <cofactor evidence="7">
        <name>Zn(2+)</name>
        <dbReference type="ChEBI" id="CHEBI:29105"/>
    </cofactor>
    <text evidence="7">Binds 1 zinc ion per subunit.</text>
</comment>
<name>A0A9D2EMB8_9FIRM</name>
<dbReference type="EC" id="4.2.1.1" evidence="2"/>
<evidence type="ECO:0000256" key="7">
    <source>
        <dbReference type="PIRSR" id="PIRSR601765-1"/>
    </source>
</evidence>
<dbReference type="GO" id="GO:0015976">
    <property type="term" value="P:carbon utilization"/>
    <property type="evidence" value="ECO:0007669"/>
    <property type="project" value="InterPro"/>
</dbReference>
<proteinExistence type="inferred from homology"/>
<feature type="binding site" evidence="7">
    <location>
        <position position="108"/>
    </location>
    <ligand>
        <name>Zn(2+)</name>
        <dbReference type="ChEBI" id="CHEBI:29105"/>
    </ligand>
</feature>
<feature type="binding site" evidence="7">
    <location>
        <position position="57"/>
    </location>
    <ligand>
        <name>Zn(2+)</name>
        <dbReference type="ChEBI" id="CHEBI:29105"/>
    </ligand>
</feature>
<dbReference type="AlphaFoldDB" id="A0A9D2EMB8"/>
<evidence type="ECO:0000313" key="9">
    <source>
        <dbReference type="Proteomes" id="UP000824049"/>
    </source>
</evidence>
<dbReference type="InterPro" id="IPR036874">
    <property type="entry name" value="Carbonic_anhydrase_sf"/>
</dbReference>
<feature type="binding site" evidence="7">
    <location>
        <position position="55"/>
    </location>
    <ligand>
        <name>Zn(2+)</name>
        <dbReference type="ChEBI" id="CHEBI:29105"/>
    </ligand>
</feature>
<protein>
    <recommendedName>
        <fullName evidence="2">carbonic anhydrase</fullName>
        <ecNumber evidence="2">4.2.1.1</ecNumber>
    </recommendedName>
</protein>
<gene>
    <name evidence="8" type="ORF">H9968_07530</name>
</gene>
<evidence type="ECO:0000313" key="8">
    <source>
        <dbReference type="EMBL" id="HIZ39761.1"/>
    </source>
</evidence>
<dbReference type="GO" id="GO:0004089">
    <property type="term" value="F:carbonate dehydratase activity"/>
    <property type="evidence" value="ECO:0007669"/>
    <property type="project" value="UniProtKB-EC"/>
</dbReference>
<accession>A0A9D2EMB8</accession>
<dbReference type="InterPro" id="IPR001765">
    <property type="entry name" value="Carbonic_anhydrase"/>
</dbReference>
<sequence length="195" mass="21459">MEHINVTDCETALNRLMAGNKEYLIAKEGKGNISEEIRILTHEYGQKPYAIVIACSDSRVIPEKIFMVGIGEIFTIRVAGNVIGDFELGSIEYAAGHLGVKLIMVMGHSRCGAVDTAIHNAGHDSIVHITDEIRRAIGTETDPVCCEKMNIRHSMEQIKKSPLLQTSIKDGSLKIVGAYYHTRSGKVEILPEVEI</sequence>
<dbReference type="SMART" id="SM00947">
    <property type="entry name" value="Pro_CA"/>
    <property type="match status" value="1"/>
</dbReference>
<dbReference type="GO" id="GO:0008270">
    <property type="term" value="F:zinc ion binding"/>
    <property type="evidence" value="ECO:0007669"/>
    <property type="project" value="InterPro"/>
</dbReference>
<comment type="caution">
    <text evidence="8">The sequence shown here is derived from an EMBL/GenBank/DDBJ whole genome shotgun (WGS) entry which is preliminary data.</text>
</comment>
<keyword evidence="5" id="KW-0456">Lyase</keyword>
<comment type="similarity">
    <text evidence="1">Belongs to the beta-class carbonic anhydrase family.</text>
</comment>
<evidence type="ECO:0000256" key="2">
    <source>
        <dbReference type="ARBA" id="ARBA00012925"/>
    </source>
</evidence>
<dbReference type="Proteomes" id="UP000824049">
    <property type="component" value="Unassembled WGS sequence"/>
</dbReference>
<keyword evidence="4 7" id="KW-0862">Zinc</keyword>